<proteinExistence type="inferred from homology"/>
<name>A0ABP5IWS2_9MICC</name>
<evidence type="ECO:0008006" key="6">
    <source>
        <dbReference type="Google" id="ProtNLM"/>
    </source>
</evidence>
<evidence type="ECO:0000313" key="4">
    <source>
        <dbReference type="EMBL" id="GAA2107885.1"/>
    </source>
</evidence>
<comment type="caution">
    <text evidence="4">The sequence shown here is derived from an EMBL/GenBank/DDBJ whole genome shotgun (WGS) entry which is preliminary data.</text>
</comment>
<keyword evidence="3" id="KW-0472">Membrane</keyword>
<sequence length="129" mass="13557">MDLLTLIGNITIIIGALIFATAALGVLRFPDAYMRVSAVGTAGGVGIVLIVVGALALQPSIPNVVKVVLILVVHLASSAVGTMAIARATYITRTPLEHFEFDELAQATPETDAEEEELSAERGAEDRRS</sequence>
<dbReference type="Proteomes" id="UP001500166">
    <property type="component" value="Unassembled WGS sequence"/>
</dbReference>
<organism evidence="4 5">
    <name type="scientific">Kocuria atrinae</name>
    <dbReference type="NCBI Taxonomy" id="592377"/>
    <lineage>
        <taxon>Bacteria</taxon>
        <taxon>Bacillati</taxon>
        <taxon>Actinomycetota</taxon>
        <taxon>Actinomycetes</taxon>
        <taxon>Micrococcales</taxon>
        <taxon>Micrococcaceae</taxon>
        <taxon>Kocuria</taxon>
    </lineage>
</organism>
<feature type="region of interest" description="Disordered" evidence="2">
    <location>
        <begin position="104"/>
        <end position="129"/>
    </location>
</feature>
<dbReference type="Pfam" id="PF03334">
    <property type="entry name" value="PhaG_MnhG_YufB"/>
    <property type="match status" value="1"/>
</dbReference>
<evidence type="ECO:0000256" key="2">
    <source>
        <dbReference type="SAM" id="MobiDB-lite"/>
    </source>
</evidence>
<feature type="compositionally biased region" description="Basic and acidic residues" evidence="2">
    <location>
        <begin position="119"/>
        <end position="129"/>
    </location>
</feature>
<comment type="similarity">
    <text evidence="1">Belongs to the CPA3 antiporters (TC 2.A.63) subunit G family.</text>
</comment>
<keyword evidence="5" id="KW-1185">Reference proteome</keyword>
<gene>
    <name evidence="4" type="ORF">GCM10009824_00720</name>
</gene>
<evidence type="ECO:0000313" key="5">
    <source>
        <dbReference type="Proteomes" id="UP001500166"/>
    </source>
</evidence>
<accession>A0ABP5IWS2</accession>
<feature type="transmembrane region" description="Helical" evidence="3">
    <location>
        <begin position="39"/>
        <end position="61"/>
    </location>
</feature>
<keyword evidence="3" id="KW-1133">Transmembrane helix</keyword>
<evidence type="ECO:0000256" key="3">
    <source>
        <dbReference type="SAM" id="Phobius"/>
    </source>
</evidence>
<feature type="transmembrane region" description="Helical" evidence="3">
    <location>
        <begin position="6"/>
        <end position="27"/>
    </location>
</feature>
<dbReference type="PANTHER" id="PTHR34703">
    <property type="entry name" value="ANTIPORTER SUBUNIT MNHG2-RELATED"/>
    <property type="match status" value="1"/>
</dbReference>
<dbReference type="PANTHER" id="PTHR34703:SF1">
    <property type="entry name" value="ANTIPORTER SUBUNIT MNHG2-RELATED"/>
    <property type="match status" value="1"/>
</dbReference>
<keyword evidence="3" id="KW-0812">Transmembrane</keyword>
<dbReference type="InterPro" id="IPR005133">
    <property type="entry name" value="PhaG_MnhG_YufB"/>
</dbReference>
<evidence type="ECO:0000256" key="1">
    <source>
        <dbReference type="ARBA" id="ARBA00008404"/>
    </source>
</evidence>
<dbReference type="EMBL" id="BAAAQA010000001">
    <property type="protein sequence ID" value="GAA2107885.1"/>
    <property type="molecule type" value="Genomic_DNA"/>
</dbReference>
<reference evidence="5" key="1">
    <citation type="journal article" date="2019" name="Int. J. Syst. Evol. Microbiol.">
        <title>The Global Catalogue of Microorganisms (GCM) 10K type strain sequencing project: providing services to taxonomists for standard genome sequencing and annotation.</title>
        <authorList>
            <consortium name="The Broad Institute Genomics Platform"/>
            <consortium name="The Broad Institute Genome Sequencing Center for Infectious Disease"/>
            <person name="Wu L."/>
            <person name="Ma J."/>
        </authorList>
    </citation>
    <scope>NUCLEOTIDE SEQUENCE [LARGE SCALE GENOMIC DNA]</scope>
    <source>
        <strain evidence="5">JCM 15914</strain>
    </source>
</reference>
<dbReference type="RefSeq" id="WP_344223095.1">
    <property type="nucleotide sequence ID" value="NZ_BAAAQA010000001.1"/>
</dbReference>
<feature type="transmembrane region" description="Helical" evidence="3">
    <location>
        <begin position="67"/>
        <end position="86"/>
    </location>
</feature>
<protein>
    <recommendedName>
        <fullName evidence="6">Cation:proton antiporter</fullName>
    </recommendedName>
</protein>